<evidence type="ECO:0000313" key="2">
    <source>
        <dbReference type="EMBL" id="RDI74875.1"/>
    </source>
</evidence>
<dbReference type="RefSeq" id="WP_114796156.1">
    <property type="nucleotide sequence ID" value="NZ_QQZY01000003.1"/>
</dbReference>
<dbReference type="EMBL" id="QQZY01000003">
    <property type="protein sequence ID" value="RDI74875.1"/>
    <property type="molecule type" value="Genomic_DNA"/>
</dbReference>
<organism evidence="2 3">
    <name type="scientific">Gaiella occulta</name>
    <dbReference type="NCBI Taxonomy" id="1002870"/>
    <lineage>
        <taxon>Bacteria</taxon>
        <taxon>Bacillati</taxon>
        <taxon>Actinomycetota</taxon>
        <taxon>Thermoleophilia</taxon>
        <taxon>Gaiellales</taxon>
        <taxon>Gaiellaceae</taxon>
        <taxon>Gaiella</taxon>
    </lineage>
</organism>
<accession>A0A7M2YXZ9</accession>
<evidence type="ECO:0000256" key="1">
    <source>
        <dbReference type="SAM" id="SignalP"/>
    </source>
</evidence>
<reference evidence="2 3" key="1">
    <citation type="submission" date="2018-07" db="EMBL/GenBank/DDBJ databases">
        <title>High-quality-draft genome sequence of Gaiella occulta.</title>
        <authorList>
            <person name="Severino R."/>
            <person name="Froufe H.J.C."/>
            <person name="Rainey F.A."/>
            <person name="Barroso C."/>
            <person name="Albuquerque L."/>
            <person name="Lobo-Da-Cunha A."/>
            <person name="Da Costa M.S."/>
            <person name="Egas C."/>
        </authorList>
    </citation>
    <scope>NUCLEOTIDE SEQUENCE [LARGE SCALE GENOMIC DNA]</scope>
    <source>
        <strain evidence="2 3">F2-233</strain>
    </source>
</reference>
<feature type="chain" id="PRO_5029742124" evidence="1">
    <location>
        <begin position="24"/>
        <end position="298"/>
    </location>
</feature>
<dbReference type="Proteomes" id="UP000254134">
    <property type="component" value="Unassembled WGS sequence"/>
</dbReference>
<feature type="signal peptide" evidence="1">
    <location>
        <begin position="1"/>
        <end position="23"/>
    </location>
</feature>
<comment type="caution">
    <text evidence="2">The sequence shown here is derived from an EMBL/GenBank/DDBJ whole genome shotgun (WGS) entry which is preliminary data.</text>
</comment>
<evidence type="ECO:0000313" key="3">
    <source>
        <dbReference type="Proteomes" id="UP000254134"/>
    </source>
</evidence>
<keyword evidence="3" id="KW-1185">Reference proteome</keyword>
<proteinExistence type="predicted"/>
<protein>
    <submittedName>
        <fullName evidence="2">Uncharacterized protein</fullName>
    </submittedName>
</protein>
<gene>
    <name evidence="2" type="ORF">Gocc_1764</name>
</gene>
<keyword evidence="1" id="KW-0732">Signal</keyword>
<dbReference type="AlphaFoldDB" id="A0A7M2YXZ9"/>
<name>A0A7M2YXZ9_9ACTN</name>
<sequence>MRARHLVLLAACASLFAPAGAPASALVDRDARAVKLQVNAAGQALLSYEARGKKWNVLAWGAVNAIAPTPARRQVEFKLDYSGGWGTYRKDVWKSFRNTCGPYSGPPLAWLVTACTARDGSHWAVQSWQRALPNYGLRPTPRQAVWELRLSHWTGPLPELTVRLNWAYRKFDHIFGSFTYNGSPVHGFQSTSVGEPLDTFGRNLYVDTFNSAYGAGWKRENSFLTHKGTGTFCYGFYPHGSRPAGKGERYRATIIGPGVTPDVMWQGEPLGSYNQALDLELHEQQRALYGSDTLCKPV</sequence>
<reference evidence="3" key="2">
    <citation type="journal article" date="2019" name="MicrobiologyOpen">
        <title>High-quality draft genome sequence of Gaiella occulta isolated from a 150 meter deep mineral water borehole and comparison with the genome sequences of other deep-branching lineages of the phylum Actinobacteria.</title>
        <authorList>
            <person name="Severino R."/>
            <person name="Froufe H.J.C."/>
            <person name="Barroso C."/>
            <person name="Albuquerque L."/>
            <person name="Lobo-da-Cunha A."/>
            <person name="da Costa M.S."/>
            <person name="Egas C."/>
        </authorList>
    </citation>
    <scope>NUCLEOTIDE SEQUENCE [LARGE SCALE GENOMIC DNA]</scope>
    <source>
        <strain evidence="3">F2-233</strain>
    </source>
</reference>